<dbReference type="EMBL" id="SKCS01000454">
    <property type="protein sequence ID" value="TNN06669.1"/>
    <property type="molecule type" value="Genomic_DNA"/>
</dbReference>
<protein>
    <submittedName>
        <fullName evidence="1">Uncharacterized protein</fullName>
    </submittedName>
</protein>
<evidence type="ECO:0000313" key="2">
    <source>
        <dbReference type="Proteomes" id="UP000311919"/>
    </source>
</evidence>
<proteinExistence type="predicted"/>
<comment type="caution">
    <text evidence="1">The sequence shown here is derived from an EMBL/GenBank/DDBJ whole genome shotgun (WGS) entry which is preliminary data.</text>
</comment>
<dbReference type="OrthoDB" id="6263911at2759"/>
<gene>
    <name evidence="1" type="ORF">EWB00_008249</name>
</gene>
<dbReference type="Proteomes" id="UP000311919">
    <property type="component" value="Unassembled WGS sequence"/>
</dbReference>
<organism evidence="1 2">
    <name type="scientific">Schistosoma japonicum</name>
    <name type="common">Blood fluke</name>
    <dbReference type="NCBI Taxonomy" id="6182"/>
    <lineage>
        <taxon>Eukaryota</taxon>
        <taxon>Metazoa</taxon>
        <taxon>Spiralia</taxon>
        <taxon>Lophotrochozoa</taxon>
        <taxon>Platyhelminthes</taxon>
        <taxon>Trematoda</taxon>
        <taxon>Digenea</taxon>
        <taxon>Strigeidida</taxon>
        <taxon>Schistosomatoidea</taxon>
        <taxon>Schistosomatidae</taxon>
        <taxon>Schistosoma</taxon>
    </lineage>
</organism>
<dbReference type="EMBL" id="SKCS01000454">
    <property type="protein sequence ID" value="TNN06668.1"/>
    <property type="molecule type" value="Genomic_DNA"/>
</dbReference>
<sequence>MYPVIYRMNKLANFIGKERDEYKLKASICAGITYKNNHSLQEVSSENCSHSLRLSLNDSKVFLSSMVDDVKSNTVITYNNFSEKYSGVIGFLAHINSHNFQSTLGCTELKELYTIYGHLLVAIHRRLLIVQHCTNNLVNFKRHRGKIGDLLFAENKEQHISNCFLDTEDFLQQYLCLDNVNPTLCELLTQWKNYMNVLVCLLDDFYSSTGFANVNIMINHLRRLSNITKSKVLLSQLYMEKVLGFTDSKTIYLHELRIINEILKIWSNISKHLKKIQSNLLNQLNSTNLNAQSEPSASDNSSDPFDEQFTSSKTIVSGIFDLSFFDSFLFYDQLNEYTRDTRRHSCGSLHFHKPKSALKKSNDTSTSPDKMSIPNETEKTLCEPVYIMNKSLMKCLTQSLLLTLQDYTNHLQFGCDPIVINIMNSNKTYLTQCGNNLNTEYYNCLNILLQTPVFATSVHGQLFNPSDIGLSDFWCHKNQNILDEQFNSGFTTQNMLCSWNGAVGTGAGLPMPKIYISKSLQTFIAFNLEVLLPMILNLLQVDINDRQSESQLHNLLYSEDSSYKPADSLNETQSSDNLNDDSLHLLVFELTNILVTILNGHGLNKSSEDLGADNSTSSKINRSSHDTSEFIGLTAQLSTITLSVDWDLNGIEKLALCVSDCLSLRALCSLLATIFQNKNEFSVKSNKFDDKDNVTSLFLGCVKEYDVSIRLLSEQITDICLVYYYKIGFTIEEDLNYFNDWKLLLLPYQFKLQLNQSTSNSQLDIEHLSKPIQSIWFILSNMWSILIQTCPAGLTRQIMAHVSSKILESAIQQLHVSKMNPSLDYSTQFRDELWFILGIAKFALYRSAETISEVLGIGNLTVELNTIHTTALLATQMLLSYYAPRDLWEKLHEEGLYSQMTKSNNKTFDFSLSNWLPAAEPTLFHDIPIHLIKEHLHQTELEIEIELFSASAHFDPVRIISLLTSWNYKLSLSILESVYVNRSVDSLTIKDKPTVNQLFTSLLRILDAIPEYADFLGKVVDLVIVPRLENCKLFCQTLLNYEEWPIWFIALIQLMAEPLERIWIRFKELKDQRLEEDESFHDDKLLDQLNENPKDVFMKYTPKRRAYWDTLFPSGQMPCGCLLPEPFSFNNIKHSHICTPNTTDVNRDSSSRSTTSSMKHQLKITSKLELEEEIGNYSNYYQKCGCSQEAWFELANDIVRLPVITCSPGLQLALTKINDNFMIKTEKESVEHLNNNNSYSLYGQHFAIHLVIIYLNYRIHEEIKTKLSNNEHESQQKPTIEQLQYSILLEYLQSLVNINEENEEIYACKNRVKSFLSERNDEGNDTESFIPGNSSKIFKNVQNLRFVQEKALPDLFFMHEFLHANTIWIRELIRSQRDCYKNISIKTDPCFQLDEAFNSNANITLIDSIEIDHD</sequence>
<reference evidence="1 2" key="1">
    <citation type="submission" date="2019-03" db="EMBL/GenBank/DDBJ databases">
        <title>An improved genome assembly of the fluke Schistosoma japonicum.</title>
        <authorList>
            <person name="Hu W."/>
            <person name="Luo F."/>
            <person name="Yin M."/>
            <person name="Mo X."/>
            <person name="Sun C."/>
            <person name="Wu Q."/>
            <person name="Zhu B."/>
            <person name="Xiang M."/>
            <person name="Wang J."/>
            <person name="Wang Y."/>
            <person name="Zhang T."/>
            <person name="Xu B."/>
            <person name="Zheng H."/>
            <person name="Feng Z."/>
        </authorList>
    </citation>
    <scope>NUCLEOTIDE SEQUENCE [LARGE SCALE GENOMIC DNA]</scope>
    <source>
        <strain evidence="1">HuSjv2</strain>
        <tissue evidence="1">Worms</tissue>
    </source>
</reference>
<evidence type="ECO:0000313" key="1">
    <source>
        <dbReference type="EMBL" id="TNN06669.1"/>
    </source>
</evidence>
<name>A0A4Z2CQX4_SCHJA</name>
<keyword evidence="2" id="KW-1185">Reference proteome</keyword>
<accession>A0A4Z2CQX4</accession>